<keyword evidence="4" id="KW-1185">Reference proteome</keyword>
<dbReference type="OrthoDB" id="10035013at2759"/>
<gene>
    <name evidence="3" type="ORF">T01_7480</name>
</gene>
<dbReference type="EMBL" id="JYDH01000158">
    <property type="protein sequence ID" value="KRY29845.1"/>
    <property type="molecule type" value="Genomic_DNA"/>
</dbReference>
<evidence type="ECO:0000259" key="2">
    <source>
        <dbReference type="PROSITE" id="PS50222"/>
    </source>
</evidence>
<organism evidence="3 4">
    <name type="scientific">Trichinella spiralis</name>
    <name type="common">Trichina worm</name>
    <dbReference type="NCBI Taxonomy" id="6334"/>
    <lineage>
        <taxon>Eukaryota</taxon>
        <taxon>Metazoa</taxon>
        <taxon>Ecdysozoa</taxon>
        <taxon>Nematoda</taxon>
        <taxon>Enoplea</taxon>
        <taxon>Dorylaimia</taxon>
        <taxon>Trichinellida</taxon>
        <taxon>Trichinellidae</taxon>
        <taxon>Trichinella</taxon>
    </lineage>
</organism>
<sequence length="510" mass="57532">MNWRRFGKKSTSCENNDGDTALPVHLQQQLKGIFDECDTDRSGFVQMESFRQRCFSQLQQQTNGKSTSGTVPWNRFIDQLIICTPTSGVVTLERCYAAMRAALTDFKSNIHAKAASNSVVVSNVDNSSWTKSRPAYSMTDRRQLRWSSYHRSGESNGNVHQFAAVQVPTSSARQQNSTLSNGKIFTLNEISQTDCSSNNHYPPSVVSVAYSRPVSSIGNGNVDSDYGSIMSYEGVRLRDRTTLYNGNGRQIADYNRRRTVMVPDGSPPSNSLKQNQLMEEELSILEQGQDKANRLINWYHERLSALKTRNKLMGRSLVTLMGNQLCNISISNRKKKPFKNLSNLQTALIFTILCKNATSFFNYELAVHEEKLNFLRSQVSDLNRRIVGLMESSEKVRNIHRECANFMSGQIGFPSAANLANVGRKALLPEDDQHLWLKKQNQLLTEEVTDKTRRLAKLEQEKAKLIQLLFQKNNNHVNQCNTVSSTPMSNGCLQNSKFVSMDAIQATLIK</sequence>
<name>A0A0V1AYN6_TRISP</name>
<dbReference type="PANTHER" id="PTHR14907:SF2">
    <property type="entry name" value="SUPPRESSOR APC DOMAIN-CONTAINING PROTEIN 2"/>
    <property type="match status" value="1"/>
</dbReference>
<comment type="caution">
    <text evidence="3">The sequence shown here is derived from an EMBL/GenBank/DDBJ whole genome shotgun (WGS) entry which is preliminary data.</text>
</comment>
<dbReference type="PANTHER" id="PTHR14907">
    <property type="entry name" value="FI14130P"/>
    <property type="match status" value="1"/>
</dbReference>
<dbReference type="FunCoup" id="A0A0V1AYN6">
    <property type="interactions" value="2"/>
</dbReference>
<feature type="coiled-coil region" evidence="1">
    <location>
        <begin position="441"/>
        <end position="475"/>
    </location>
</feature>
<feature type="domain" description="EF-hand" evidence="2">
    <location>
        <begin position="25"/>
        <end position="60"/>
    </location>
</feature>
<keyword evidence="1" id="KW-0175">Coiled coil</keyword>
<dbReference type="AlphaFoldDB" id="A0A0V1AYN6"/>
<dbReference type="GO" id="GO:0005509">
    <property type="term" value="F:calcium ion binding"/>
    <property type="evidence" value="ECO:0007669"/>
    <property type="project" value="InterPro"/>
</dbReference>
<evidence type="ECO:0000313" key="3">
    <source>
        <dbReference type="EMBL" id="KRY29845.1"/>
    </source>
</evidence>
<dbReference type="Proteomes" id="UP000054776">
    <property type="component" value="Unassembled WGS sequence"/>
</dbReference>
<reference evidence="3 4" key="1">
    <citation type="submission" date="2015-01" db="EMBL/GenBank/DDBJ databases">
        <title>Evolution of Trichinella species and genotypes.</title>
        <authorList>
            <person name="Korhonen P.K."/>
            <person name="Edoardo P."/>
            <person name="Giuseppe L.R."/>
            <person name="Gasser R.B."/>
        </authorList>
    </citation>
    <scope>NUCLEOTIDE SEQUENCE [LARGE SCALE GENOMIC DNA]</scope>
    <source>
        <strain evidence="3">ISS3</strain>
    </source>
</reference>
<evidence type="ECO:0000256" key="1">
    <source>
        <dbReference type="SAM" id="Coils"/>
    </source>
</evidence>
<dbReference type="InterPro" id="IPR002048">
    <property type="entry name" value="EF_hand_dom"/>
</dbReference>
<dbReference type="InParanoid" id="A0A0V1AYN6"/>
<dbReference type="PROSITE" id="PS50222">
    <property type="entry name" value="EF_HAND_2"/>
    <property type="match status" value="1"/>
</dbReference>
<dbReference type="InterPro" id="IPR026828">
    <property type="entry name" value="SAPC2_1/2"/>
</dbReference>
<protein>
    <recommendedName>
        <fullName evidence="2">EF-hand domain-containing protein</fullName>
    </recommendedName>
</protein>
<accession>A0A0V1AYN6</accession>
<evidence type="ECO:0000313" key="4">
    <source>
        <dbReference type="Proteomes" id="UP000054776"/>
    </source>
</evidence>
<proteinExistence type="predicted"/>